<reference evidence="2 3" key="1">
    <citation type="submission" date="2023-03" db="EMBL/GenBank/DDBJ databases">
        <title>NovoSphingobium album sp. nov. isolated from polycyclic aromatic hydrocarbons- and heavy-metal polluted soil.</title>
        <authorList>
            <person name="Liu Z."/>
            <person name="Wang K."/>
        </authorList>
    </citation>
    <scope>NUCLEOTIDE SEQUENCE [LARGE SCALE GENOMIC DNA]</scope>
    <source>
        <strain evidence="2 3">H3SJ31-1</strain>
    </source>
</reference>
<dbReference type="RefSeq" id="WP_275229438.1">
    <property type="nucleotide sequence ID" value="NZ_JARESE010000057.1"/>
</dbReference>
<dbReference type="EMBL" id="JARESE010000057">
    <property type="protein sequence ID" value="MDE8653326.1"/>
    <property type="molecule type" value="Genomic_DNA"/>
</dbReference>
<accession>A0ABT5WTV1</accession>
<name>A0ABT5WTV1_9SPHN</name>
<comment type="caution">
    <text evidence="2">The sequence shown here is derived from an EMBL/GenBank/DDBJ whole genome shotgun (WGS) entry which is preliminary data.</text>
</comment>
<dbReference type="Proteomes" id="UP001216253">
    <property type="component" value="Unassembled WGS sequence"/>
</dbReference>
<protein>
    <submittedName>
        <fullName evidence="2">Uncharacterized protein</fullName>
    </submittedName>
</protein>
<proteinExistence type="predicted"/>
<evidence type="ECO:0000256" key="1">
    <source>
        <dbReference type="SAM" id="MobiDB-lite"/>
    </source>
</evidence>
<organism evidence="2 3">
    <name type="scientific">Novosphingobium album</name>
    <name type="common">ex Liu et al. 2023</name>
    <dbReference type="NCBI Taxonomy" id="3031130"/>
    <lineage>
        <taxon>Bacteria</taxon>
        <taxon>Pseudomonadati</taxon>
        <taxon>Pseudomonadota</taxon>
        <taxon>Alphaproteobacteria</taxon>
        <taxon>Sphingomonadales</taxon>
        <taxon>Sphingomonadaceae</taxon>
        <taxon>Novosphingobium</taxon>
    </lineage>
</organism>
<feature type="region of interest" description="Disordered" evidence="1">
    <location>
        <begin position="45"/>
        <end position="85"/>
    </location>
</feature>
<evidence type="ECO:0000313" key="2">
    <source>
        <dbReference type="EMBL" id="MDE8653326.1"/>
    </source>
</evidence>
<gene>
    <name evidence="2" type="ORF">PYV00_16625</name>
</gene>
<keyword evidence="3" id="KW-1185">Reference proteome</keyword>
<feature type="compositionally biased region" description="Basic and acidic residues" evidence="1">
    <location>
        <begin position="75"/>
        <end position="85"/>
    </location>
</feature>
<sequence length="85" mass="9490">MLVPYDDFFREFFEARGVAEEEGRAWLHIMECMMDEYVIEGLENSLGEDEGFDSDSMPPGVESGCSAKPKFNSAARDDAAGKKET</sequence>
<evidence type="ECO:0000313" key="3">
    <source>
        <dbReference type="Proteomes" id="UP001216253"/>
    </source>
</evidence>